<keyword evidence="1" id="KW-0677">Repeat</keyword>
<dbReference type="InterPro" id="IPR002110">
    <property type="entry name" value="Ankyrin_rpt"/>
</dbReference>
<dbReference type="InterPro" id="IPR036770">
    <property type="entry name" value="Ankyrin_rpt-contain_sf"/>
</dbReference>
<keyword evidence="4" id="KW-1185">Reference proteome</keyword>
<protein>
    <submittedName>
        <fullName evidence="3">Uncharacterized protein</fullName>
    </submittedName>
</protein>
<dbReference type="AlphaFoldDB" id="A0A232EG08"/>
<dbReference type="SMART" id="SM00248">
    <property type="entry name" value="ANK"/>
    <property type="match status" value="5"/>
</dbReference>
<reference evidence="3 4" key="1">
    <citation type="journal article" date="2017" name="Curr. Biol.">
        <title>The Evolution of Venom by Co-option of Single-Copy Genes.</title>
        <authorList>
            <person name="Martinson E.O."/>
            <person name="Mrinalini"/>
            <person name="Kelkar Y.D."/>
            <person name="Chang C.H."/>
            <person name="Werren J.H."/>
        </authorList>
    </citation>
    <scope>NUCLEOTIDE SEQUENCE [LARGE SCALE GENOMIC DNA]</scope>
    <source>
        <strain evidence="3 4">Alberta</strain>
        <tissue evidence="3">Whole body</tissue>
    </source>
</reference>
<evidence type="ECO:0000313" key="3">
    <source>
        <dbReference type="EMBL" id="OXU17258.1"/>
    </source>
</evidence>
<dbReference type="EMBL" id="NNAY01004909">
    <property type="protein sequence ID" value="OXU17258.1"/>
    <property type="molecule type" value="Genomic_DNA"/>
</dbReference>
<dbReference type="Pfam" id="PF12796">
    <property type="entry name" value="Ank_2"/>
    <property type="match status" value="1"/>
</dbReference>
<accession>A0A232EG08</accession>
<dbReference type="SUPFAM" id="SSF48403">
    <property type="entry name" value="Ankyrin repeat"/>
    <property type="match status" value="2"/>
</dbReference>
<comment type="caution">
    <text evidence="3">The sequence shown here is derived from an EMBL/GenBank/DDBJ whole genome shotgun (WGS) entry which is preliminary data.</text>
</comment>
<organism evidence="3 4">
    <name type="scientific">Trichomalopsis sarcophagae</name>
    <dbReference type="NCBI Taxonomy" id="543379"/>
    <lineage>
        <taxon>Eukaryota</taxon>
        <taxon>Metazoa</taxon>
        <taxon>Ecdysozoa</taxon>
        <taxon>Arthropoda</taxon>
        <taxon>Hexapoda</taxon>
        <taxon>Insecta</taxon>
        <taxon>Pterygota</taxon>
        <taxon>Neoptera</taxon>
        <taxon>Endopterygota</taxon>
        <taxon>Hymenoptera</taxon>
        <taxon>Apocrita</taxon>
        <taxon>Proctotrupomorpha</taxon>
        <taxon>Chalcidoidea</taxon>
        <taxon>Pteromalidae</taxon>
        <taxon>Pteromalinae</taxon>
        <taxon>Trichomalopsis</taxon>
    </lineage>
</organism>
<evidence type="ECO:0000313" key="4">
    <source>
        <dbReference type="Proteomes" id="UP000215335"/>
    </source>
</evidence>
<dbReference type="PANTHER" id="PTHR24198">
    <property type="entry name" value="ANKYRIN REPEAT AND PROTEIN KINASE DOMAIN-CONTAINING PROTEIN"/>
    <property type="match status" value="1"/>
</dbReference>
<dbReference type="Gene3D" id="1.25.40.20">
    <property type="entry name" value="Ankyrin repeat-containing domain"/>
    <property type="match status" value="2"/>
</dbReference>
<dbReference type="Proteomes" id="UP000215335">
    <property type="component" value="Unassembled WGS sequence"/>
</dbReference>
<proteinExistence type="predicted"/>
<dbReference type="PANTHER" id="PTHR24198:SF165">
    <property type="entry name" value="ANKYRIN REPEAT-CONTAINING PROTEIN-RELATED"/>
    <property type="match status" value="1"/>
</dbReference>
<name>A0A232EG08_9HYME</name>
<gene>
    <name evidence="3" type="ORF">TSAR_010262</name>
</gene>
<sequence length="438" mass="50058">MLKYWKCQLVLNIELLLDEGADVEIPTRSGDDLLHIAAKFGTNGSIKLLLEISKIDVNKRDCTGNTALRIAYCNNKYIKVRTLADDGAVRCPSGELLRYLYSHKIIRLAISFFLPLLARDTEEGQVINSEDIRTLKNVCPEHYNNYIEACQEWQRIGVSEKRFVNLDDIQALKVDHPELRQEKRDVSPLFPTYCSTIELALNLIKEMRIDNKQGRAMETTKKIVYPEEISNHQTRKNKLFQRDKILTRSSRTEKLVNRLKTDRNKFEDFVDKYWTSTFSGGIDSSLITKKGVDLFNQAIIMRDEKTLQTLLDAGVKPKNNLCPFLVAMEIQNTERSMNFLNDAIRQGYKVPVILLELGYQIEVLTQDGPSLLQIAITVGHNHLVKHLIGPGARIDPPVTSDSESSLYLALRVKNIFAIVTLLQYETTLKRNKNSENSN</sequence>
<evidence type="ECO:0000256" key="1">
    <source>
        <dbReference type="ARBA" id="ARBA00022737"/>
    </source>
</evidence>
<keyword evidence="2" id="KW-0040">ANK repeat</keyword>
<evidence type="ECO:0000256" key="2">
    <source>
        <dbReference type="ARBA" id="ARBA00023043"/>
    </source>
</evidence>